<accession>S4PRW5</accession>
<evidence type="ECO:0000256" key="1">
    <source>
        <dbReference type="SAM" id="Phobius"/>
    </source>
</evidence>
<feature type="transmembrane region" description="Helical" evidence="1">
    <location>
        <begin position="21"/>
        <end position="44"/>
    </location>
</feature>
<keyword evidence="1" id="KW-0472">Membrane</keyword>
<proteinExistence type="predicted"/>
<reference evidence="2" key="2">
    <citation type="submission" date="2013-05" db="EMBL/GenBank/DDBJ databases">
        <authorList>
            <person name="Carter J.-M."/>
            <person name="Baker S.C."/>
            <person name="Pink R."/>
            <person name="Carter D.R.F."/>
            <person name="Collins A."/>
            <person name="Tomlin J."/>
            <person name="Gibbs M."/>
            <person name="Breuker C.J."/>
        </authorList>
    </citation>
    <scope>NUCLEOTIDE SEQUENCE</scope>
    <source>
        <tissue evidence="2">Ovary</tissue>
    </source>
</reference>
<organism evidence="2">
    <name type="scientific">Pararge aegeria</name>
    <name type="common">speckled wood butterfly</name>
    <dbReference type="NCBI Taxonomy" id="116150"/>
    <lineage>
        <taxon>Eukaryota</taxon>
        <taxon>Metazoa</taxon>
        <taxon>Ecdysozoa</taxon>
        <taxon>Arthropoda</taxon>
        <taxon>Hexapoda</taxon>
        <taxon>Insecta</taxon>
        <taxon>Pterygota</taxon>
        <taxon>Neoptera</taxon>
        <taxon>Endopterygota</taxon>
        <taxon>Lepidoptera</taxon>
        <taxon>Glossata</taxon>
        <taxon>Ditrysia</taxon>
        <taxon>Papilionoidea</taxon>
        <taxon>Nymphalidae</taxon>
        <taxon>Satyrinae</taxon>
        <taxon>Satyrini</taxon>
        <taxon>Parargina</taxon>
        <taxon>Pararge</taxon>
    </lineage>
</organism>
<reference evidence="2" key="1">
    <citation type="journal article" date="2013" name="BMC Genomics">
        <title>Unscrambling butterfly oogenesis.</title>
        <authorList>
            <person name="Carter J.M."/>
            <person name="Baker S.C."/>
            <person name="Pink R."/>
            <person name="Carter D.R."/>
            <person name="Collins A."/>
            <person name="Tomlin J."/>
            <person name="Gibbs M."/>
            <person name="Breuker C.J."/>
        </authorList>
    </citation>
    <scope>NUCLEOTIDE SEQUENCE</scope>
    <source>
        <tissue evidence="2">Ovary</tissue>
    </source>
</reference>
<dbReference type="EMBL" id="GAIX01014378">
    <property type="protein sequence ID" value="JAA78182.1"/>
    <property type="molecule type" value="Transcribed_RNA"/>
</dbReference>
<dbReference type="AlphaFoldDB" id="S4PRW5"/>
<sequence>MWIHLKSPVSRDARREQRERPCVELCLVLLFLCESSMGDVMLILMEEQKLFFHLMVLYGNNACSVRVGR</sequence>
<keyword evidence="1" id="KW-1133">Transmembrane helix</keyword>
<protein>
    <submittedName>
        <fullName evidence="2">Uncharacterized protein</fullName>
    </submittedName>
</protein>
<evidence type="ECO:0000313" key="2">
    <source>
        <dbReference type="EMBL" id="JAA78182.1"/>
    </source>
</evidence>
<name>S4PRW5_9NEOP</name>
<keyword evidence="1" id="KW-0812">Transmembrane</keyword>